<evidence type="ECO:0000256" key="6">
    <source>
        <dbReference type="ARBA" id="ARBA00023242"/>
    </source>
</evidence>
<proteinExistence type="predicted"/>
<sequence length="51" mass="5993">RSSELGVHEQFHDGEKSHKCSECGKSFSWTCYMIYHQRSHTGERPYESPEC</sequence>
<organism evidence="9 10">
    <name type="scientific">Hypocryptadius cinnamomeus</name>
    <dbReference type="NCBI Taxonomy" id="589841"/>
    <lineage>
        <taxon>Eukaryota</taxon>
        <taxon>Metazoa</taxon>
        <taxon>Chordata</taxon>
        <taxon>Craniata</taxon>
        <taxon>Vertebrata</taxon>
        <taxon>Euteleostomi</taxon>
        <taxon>Archelosauria</taxon>
        <taxon>Archosauria</taxon>
        <taxon>Dinosauria</taxon>
        <taxon>Saurischia</taxon>
        <taxon>Theropoda</taxon>
        <taxon>Coelurosauria</taxon>
        <taxon>Aves</taxon>
        <taxon>Neognathae</taxon>
        <taxon>Neoaves</taxon>
        <taxon>Telluraves</taxon>
        <taxon>Australaves</taxon>
        <taxon>Passeriformes</taxon>
        <taxon>Sylvioidea</taxon>
        <taxon>Zosteropidae</taxon>
        <taxon>Hypocryptadius</taxon>
    </lineage>
</organism>
<keyword evidence="10" id="KW-1185">Reference proteome</keyword>
<keyword evidence="6" id="KW-0539">Nucleus</keyword>
<reference evidence="9 10" key="1">
    <citation type="submission" date="2019-09" db="EMBL/GenBank/DDBJ databases">
        <title>Bird 10,000 Genomes (B10K) Project - Family phase.</title>
        <authorList>
            <person name="Zhang G."/>
        </authorList>
    </citation>
    <scope>NUCLEOTIDE SEQUENCE [LARGE SCALE GENOMIC DNA]</scope>
    <source>
        <strain evidence="9">B10K-DU-002-83</strain>
    </source>
</reference>
<feature type="non-terminal residue" evidence="9">
    <location>
        <position position="51"/>
    </location>
</feature>
<dbReference type="PANTHER" id="PTHR23226">
    <property type="entry name" value="ZINC FINGER AND SCAN DOMAIN-CONTAINING"/>
    <property type="match status" value="1"/>
</dbReference>
<evidence type="ECO:0000256" key="4">
    <source>
        <dbReference type="ARBA" id="ARBA00022771"/>
    </source>
</evidence>
<evidence type="ECO:0000313" key="9">
    <source>
        <dbReference type="EMBL" id="NXR89997.1"/>
    </source>
</evidence>
<dbReference type="GO" id="GO:0008270">
    <property type="term" value="F:zinc ion binding"/>
    <property type="evidence" value="ECO:0007669"/>
    <property type="project" value="UniProtKB-KW"/>
</dbReference>
<keyword evidence="4 7" id="KW-0863">Zinc-finger</keyword>
<comment type="caution">
    <text evidence="9">The sequence shown here is derived from an EMBL/GenBank/DDBJ whole genome shotgun (WGS) entry which is preliminary data.</text>
</comment>
<dbReference type="PROSITE" id="PS50157">
    <property type="entry name" value="ZINC_FINGER_C2H2_2"/>
    <property type="match status" value="1"/>
</dbReference>
<evidence type="ECO:0000256" key="5">
    <source>
        <dbReference type="ARBA" id="ARBA00022833"/>
    </source>
</evidence>
<comment type="subcellular location">
    <subcellularLocation>
        <location evidence="1">Nucleus</location>
    </subcellularLocation>
</comment>
<accession>A0A7L2Q1U1</accession>
<gene>
    <name evidence="9" type="primary">Znf845</name>
    <name evidence="9" type="ORF">HYPCIN_R02587</name>
</gene>
<evidence type="ECO:0000256" key="2">
    <source>
        <dbReference type="ARBA" id="ARBA00022723"/>
    </source>
</evidence>
<keyword evidence="3" id="KW-0677">Repeat</keyword>
<keyword evidence="2" id="KW-0479">Metal-binding</keyword>
<feature type="non-terminal residue" evidence="9">
    <location>
        <position position="1"/>
    </location>
</feature>
<dbReference type="FunFam" id="3.30.160.60:FF:002343">
    <property type="entry name" value="Zinc finger protein 33A"/>
    <property type="match status" value="1"/>
</dbReference>
<dbReference type="InterPro" id="IPR013087">
    <property type="entry name" value="Znf_C2H2_type"/>
</dbReference>
<feature type="domain" description="C2H2-type" evidence="8">
    <location>
        <begin position="18"/>
        <end position="45"/>
    </location>
</feature>
<dbReference type="EMBL" id="VYZP01034542">
    <property type="protein sequence ID" value="NXR89997.1"/>
    <property type="molecule type" value="Genomic_DNA"/>
</dbReference>
<evidence type="ECO:0000256" key="3">
    <source>
        <dbReference type="ARBA" id="ARBA00022737"/>
    </source>
</evidence>
<dbReference type="Proteomes" id="UP000574191">
    <property type="component" value="Unassembled WGS sequence"/>
</dbReference>
<protein>
    <submittedName>
        <fullName evidence="9">ZN845 protein</fullName>
    </submittedName>
</protein>
<evidence type="ECO:0000313" key="10">
    <source>
        <dbReference type="Proteomes" id="UP000574191"/>
    </source>
</evidence>
<dbReference type="OrthoDB" id="9893417at2759"/>
<dbReference type="InterPro" id="IPR036236">
    <property type="entry name" value="Znf_C2H2_sf"/>
</dbReference>
<evidence type="ECO:0000256" key="1">
    <source>
        <dbReference type="ARBA" id="ARBA00004123"/>
    </source>
</evidence>
<dbReference type="SUPFAM" id="SSF57667">
    <property type="entry name" value="beta-beta-alpha zinc fingers"/>
    <property type="match status" value="1"/>
</dbReference>
<dbReference type="GO" id="GO:0005634">
    <property type="term" value="C:nucleus"/>
    <property type="evidence" value="ECO:0007669"/>
    <property type="project" value="UniProtKB-SubCell"/>
</dbReference>
<name>A0A7L2Q1U1_9PASS</name>
<dbReference type="AlphaFoldDB" id="A0A7L2Q1U1"/>
<keyword evidence="5" id="KW-0862">Zinc</keyword>
<dbReference type="GO" id="GO:0000981">
    <property type="term" value="F:DNA-binding transcription factor activity, RNA polymerase II-specific"/>
    <property type="evidence" value="ECO:0007669"/>
    <property type="project" value="TreeGrafter"/>
</dbReference>
<evidence type="ECO:0000259" key="8">
    <source>
        <dbReference type="PROSITE" id="PS50157"/>
    </source>
</evidence>
<dbReference type="PROSITE" id="PS00028">
    <property type="entry name" value="ZINC_FINGER_C2H2_1"/>
    <property type="match status" value="1"/>
</dbReference>
<dbReference type="Gene3D" id="3.30.160.60">
    <property type="entry name" value="Classic Zinc Finger"/>
    <property type="match status" value="2"/>
</dbReference>
<dbReference type="PANTHER" id="PTHR23226:SF416">
    <property type="entry name" value="FI01424P"/>
    <property type="match status" value="1"/>
</dbReference>
<evidence type="ECO:0000256" key="7">
    <source>
        <dbReference type="PROSITE-ProRule" id="PRU00042"/>
    </source>
</evidence>
<dbReference type="GO" id="GO:0000978">
    <property type="term" value="F:RNA polymerase II cis-regulatory region sequence-specific DNA binding"/>
    <property type="evidence" value="ECO:0007669"/>
    <property type="project" value="TreeGrafter"/>
</dbReference>